<dbReference type="Proteomes" id="UP000540506">
    <property type="component" value="Unassembled WGS sequence"/>
</dbReference>
<evidence type="ECO:0000256" key="1">
    <source>
        <dbReference type="SAM" id="MobiDB-lite"/>
    </source>
</evidence>
<feature type="region of interest" description="Disordered" evidence="1">
    <location>
        <begin position="27"/>
        <end position="53"/>
    </location>
</feature>
<dbReference type="RefSeq" id="WP_184939913.1">
    <property type="nucleotide sequence ID" value="NZ_JACHJV010000001.1"/>
</dbReference>
<comment type="caution">
    <text evidence="3">The sequence shown here is derived from an EMBL/GenBank/DDBJ whole genome shotgun (WGS) entry which is preliminary data.</text>
</comment>
<keyword evidence="2" id="KW-0732">Signal</keyword>
<gene>
    <name evidence="3" type="ORF">FHR34_005538</name>
</gene>
<proteinExistence type="predicted"/>
<feature type="compositionally biased region" description="Low complexity" evidence="1">
    <location>
        <begin position="27"/>
        <end position="38"/>
    </location>
</feature>
<feature type="signal peptide" evidence="2">
    <location>
        <begin position="1"/>
        <end position="29"/>
    </location>
</feature>
<dbReference type="AlphaFoldDB" id="A0A7W7R6W4"/>
<evidence type="ECO:0000313" key="3">
    <source>
        <dbReference type="EMBL" id="MBB4926545.1"/>
    </source>
</evidence>
<name>A0A7W7R6W4_KITKI</name>
<accession>A0A7W7R6W4</accession>
<reference evidence="3 4" key="1">
    <citation type="submission" date="2020-08" db="EMBL/GenBank/DDBJ databases">
        <title>Sequencing the genomes of 1000 actinobacteria strains.</title>
        <authorList>
            <person name="Klenk H.-P."/>
        </authorList>
    </citation>
    <scope>NUCLEOTIDE SEQUENCE [LARGE SCALE GENOMIC DNA]</scope>
    <source>
        <strain evidence="3 4">DSM 41654</strain>
    </source>
</reference>
<organism evidence="3 4">
    <name type="scientific">Kitasatospora kifunensis</name>
    <name type="common">Streptomyces kifunensis</name>
    <dbReference type="NCBI Taxonomy" id="58351"/>
    <lineage>
        <taxon>Bacteria</taxon>
        <taxon>Bacillati</taxon>
        <taxon>Actinomycetota</taxon>
        <taxon>Actinomycetes</taxon>
        <taxon>Kitasatosporales</taxon>
        <taxon>Streptomycetaceae</taxon>
        <taxon>Kitasatospora</taxon>
    </lineage>
</organism>
<evidence type="ECO:0000256" key="2">
    <source>
        <dbReference type="SAM" id="SignalP"/>
    </source>
</evidence>
<protein>
    <recommendedName>
        <fullName evidence="5">Hemophore-related protein</fullName>
    </recommendedName>
</protein>
<keyword evidence="4" id="KW-1185">Reference proteome</keyword>
<feature type="chain" id="PRO_5030846118" description="Hemophore-related protein" evidence="2">
    <location>
        <begin position="30"/>
        <end position="145"/>
    </location>
</feature>
<evidence type="ECO:0000313" key="4">
    <source>
        <dbReference type="Proteomes" id="UP000540506"/>
    </source>
</evidence>
<sequence length="145" mass="14951">MPSYRKAGATLGALALGGTLLVAAAPAQAATSTPTGAPVSTPASGPTGDGAKGICKRLPKTEQRIQKALDRLNGPVTENGSVARLQQRVDNAKNAGQTAIYTYLNDRLTFRKSLIPTLTTRQSDLQSVATWCSSQGLANPSGSAQ</sequence>
<evidence type="ECO:0008006" key="5">
    <source>
        <dbReference type="Google" id="ProtNLM"/>
    </source>
</evidence>
<dbReference type="EMBL" id="JACHJV010000001">
    <property type="protein sequence ID" value="MBB4926545.1"/>
    <property type="molecule type" value="Genomic_DNA"/>
</dbReference>